<accession>A0ABY7RNK2</accession>
<feature type="transmembrane region" description="Helical" evidence="2">
    <location>
        <begin position="12"/>
        <end position="35"/>
    </location>
</feature>
<keyword evidence="2" id="KW-1133">Transmembrane helix</keyword>
<dbReference type="Pfam" id="PF05036">
    <property type="entry name" value="SPOR"/>
    <property type="match status" value="2"/>
</dbReference>
<dbReference type="Gene3D" id="3.30.70.1070">
    <property type="entry name" value="Sporulation related repeat"/>
    <property type="match status" value="2"/>
</dbReference>
<dbReference type="EMBL" id="CP046617">
    <property type="protein sequence ID" value="WCM38956.1"/>
    <property type="molecule type" value="Genomic_DNA"/>
</dbReference>
<dbReference type="SUPFAM" id="SSF110997">
    <property type="entry name" value="Sporulation related repeat"/>
    <property type="match status" value="2"/>
</dbReference>
<evidence type="ECO:0000259" key="3">
    <source>
        <dbReference type="PROSITE" id="PS51724"/>
    </source>
</evidence>
<evidence type="ECO:0000256" key="2">
    <source>
        <dbReference type="SAM" id="Phobius"/>
    </source>
</evidence>
<keyword evidence="5" id="KW-1185">Reference proteome</keyword>
<protein>
    <submittedName>
        <fullName evidence="4">SPOR domain-containing protein</fullName>
    </submittedName>
</protein>
<feature type="domain" description="SPOR" evidence="3">
    <location>
        <begin position="119"/>
        <end position="196"/>
    </location>
</feature>
<dbReference type="Proteomes" id="UP001317488">
    <property type="component" value="Chromosome"/>
</dbReference>
<dbReference type="InterPro" id="IPR052521">
    <property type="entry name" value="Cell_div_SPOR-domain"/>
</dbReference>
<feature type="compositionally biased region" description="Pro residues" evidence="1">
    <location>
        <begin position="52"/>
        <end position="79"/>
    </location>
</feature>
<name>A0ABY7RNK2_9DEIN</name>
<gene>
    <name evidence="4" type="ORF">GO600_01870</name>
</gene>
<organism evidence="4 5">
    <name type="scientific">Thermus antranikianii</name>
    <dbReference type="NCBI Taxonomy" id="88190"/>
    <lineage>
        <taxon>Bacteria</taxon>
        <taxon>Thermotogati</taxon>
        <taxon>Deinococcota</taxon>
        <taxon>Deinococci</taxon>
        <taxon>Thermales</taxon>
        <taxon>Thermaceae</taxon>
        <taxon>Thermus</taxon>
    </lineage>
</organism>
<dbReference type="PANTHER" id="PTHR38687">
    <property type="entry name" value="CELL DIVISION PROTEIN DEDD-RELATED"/>
    <property type="match status" value="1"/>
</dbReference>
<sequence length="267" mass="27850">MRWLRENWLDFLIFLLIALVAAGIVLYLTGINPFARPRVSASPMPGPSVTSSPPPSPVQPPKVEPAPQAPSPEAKPAPEPVITVLPLPQAPAEAKPAPQDKTPASPGRSPASAPAPSAPAPGGTYRVAVGAFANPENAARLRQELVQKGYPARLEPSGNLTRVVVGPYASEAEAKRVAEALAAYGAQVYRGQGAAPPASGTLYLQVGAFQKEENALALVAKLRGAGLPVVLVKDGVYRVRVGPVAEEEKEAVKARVQALGLEALEVR</sequence>
<feature type="region of interest" description="Disordered" evidence="1">
    <location>
        <begin position="91"/>
        <end position="122"/>
    </location>
</feature>
<reference evidence="4 5" key="1">
    <citation type="submission" date="2019-12" db="EMBL/GenBank/DDBJ databases">
        <authorList>
            <person name="An T."/>
        </authorList>
    </citation>
    <scope>NUCLEOTIDE SEQUENCE [LARGE SCALE GENOMIC DNA]</scope>
    <source>
        <strain evidence="4 5">JCM 19900</strain>
    </source>
</reference>
<proteinExistence type="predicted"/>
<evidence type="ECO:0000313" key="5">
    <source>
        <dbReference type="Proteomes" id="UP001317488"/>
    </source>
</evidence>
<evidence type="ECO:0000313" key="4">
    <source>
        <dbReference type="EMBL" id="WCM38956.1"/>
    </source>
</evidence>
<dbReference type="PROSITE" id="PS51724">
    <property type="entry name" value="SPOR"/>
    <property type="match status" value="1"/>
</dbReference>
<dbReference type="InterPro" id="IPR036680">
    <property type="entry name" value="SPOR-like_sf"/>
</dbReference>
<dbReference type="InterPro" id="IPR007730">
    <property type="entry name" value="SPOR-like_dom"/>
</dbReference>
<evidence type="ECO:0000256" key="1">
    <source>
        <dbReference type="SAM" id="MobiDB-lite"/>
    </source>
</evidence>
<dbReference type="PANTHER" id="PTHR38687:SF1">
    <property type="entry name" value="CELL DIVISION PROTEIN DEDD"/>
    <property type="match status" value="1"/>
</dbReference>
<dbReference type="RefSeq" id="WP_028493536.1">
    <property type="nucleotide sequence ID" value="NZ_CP046617.1"/>
</dbReference>
<keyword evidence="2" id="KW-0472">Membrane</keyword>
<feature type="region of interest" description="Disordered" evidence="1">
    <location>
        <begin position="40"/>
        <end position="79"/>
    </location>
</feature>
<keyword evidence="2" id="KW-0812">Transmembrane</keyword>